<feature type="transmembrane region" description="Helical" evidence="6">
    <location>
        <begin position="480"/>
        <end position="499"/>
    </location>
</feature>
<evidence type="ECO:0000256" key="6">
    <source>
        <dbReference type="SAM" id="Phobius"/>
    </source>
</evidence>
<dbReference type="GO" id="GO:0016020">
    <property type="term" value="C:membrane"/>
    <property type="evidence" value="ECO:0007669"/>
    <property type="project" value="UniProtKB-SubCell"/>
</dbReference>
<dbReference type="PANTHER" id="PTHR45649">
    <property type="entry name" value="AMINO-ACID PERMEASE BAT1"/>
    <property type="match status" value="1"/>
</dbReference>
<feature type="transmembrane region" description="Helical" evidence="6">
    <location>
        <begin position="328"/>
        <end position="347"/>
    </location>
</feature>
<dbReference type="InterPro" id="IPR002293">
    <property type="entry name" value="AA/rel_permease1"/>
</dbReference>
<feature type="transmembrane region" description="Helical" evidence="6">
    <location>
        <begin position="80"/>
        <end position="101"/>
    </location>
</feature>
<dbReference type="PIRSF" id="PIRSF006060">
    <property type="entry name" value="AA_transporter"/>
    <property type="match status" value="1"/>
</dbReference>
<evidence type="ECO:0000313" key="8">
    <source>
        <dbReference type="Proteomes" id="UP000309038"/>
    </source>
</evidence>
<dbReference type="GO" id="GO:0022857">
    <property type="term" value="F:transmembrane transporter activity"/>
    <property type="evidence" value="ECO:0007669"/>
    <property type="project" value="InterPro"/>
</dbReference>
<organism evidence="7 8">
    <name type="scientific">Hermanssonia centrifuga</name>
    <dbReference type="NCBI Taxonomy" id="98765"/>
    <lineage>
        <taxon>Eukaryota</taxon>
        <taxon>Fungi</taxon>
        <taxon>Dikarya</taxon>
        <taxon>Basidiomycota</taxon>
        <taxon>Agaricomycotina</taxon>
        <taxon>Agaricomycetes</taxon>
        <taxon>Polyporales</taxon>
        <taxon>Meruliaceae</taxon>
        <taxon>Hermanssonia</taxon>
    </lineage>
</organism>
<feature type="transmembrane region" description="Helical" evidence="6">
    <location>
        <begin position="235"/>
        <end position="254"/>
    </location>
</feature>
<name>A0A4S4KGV8_9APHY</name>
<feature type="transmembrane region" description="Helical" evidence="6">
    <location>
        <begin position="53"/>
        <end position="74"/>
    </location>
</feature>
<gene>
    <name evidence="7" type="ORF">EW026_g4514</name>
</gene>
<evidence type="ECO:0000256" key="5">
    <source>
        <dbReference type="ARBA" id="ARBA00023136"/>
    </source>
</evidence>
<evidence type="ECO:0000256" key="2">
    <source>
        <dbReference type="ARBA" id="ARBA00022448"/>
    </source>
</evidence>
<comment type="caution">
    <text evidence="7">The sequence shown here is derived from an EMBL/GenBank/DDBJ whole genome shotgun (WGS) entry which is preliminary data.</text>
</comment>
<dbReference type="Gene3D" id="1.20.1740.10">
    <property type="entry name" value="Amino acid/polyamine transporter I"/>
    <property type="match status" value="1"/>
</dbReference>
<feature type="transmembrane region" description="Helical" evidence="6">
    <location>
        <begin position="274"/>
        <end position="307"/>
    </location>
</feature>
<keyword evidence="8" id="KW-1185">Reference proteome</keyword>
<comment type="subcellular location">
    <subcellularLocation>
        <location evidence="1">Membrane</location>
        <topology evidence="1">Multi-pass membrane protein</topology>
    </subcellularLocation>
</comment>
<evidence type="ECO:0008006" key="9">
    <source>
        <dbReference type="Google" id="ProtNLM"/>
    </source>
</evidence>
<accession>A0A4S4KGV8</accession>
<dbReference type="Pfam" id="PF13520">
    <property type="entry name" value="AA_permease_2"/>
    <property type="match status" value="1"/>
</dbReference>
<evidence type="ECO:0000313" key="7">
    <source>
        <dbReference type="EMBL" id="THG97494.1"/>
    </source>
</evidence>
<keyword evidence="4 6" id="KW-1133">Transmembrane helix</keyword>
<feature type="transmembrane region" description="Helical" evidence="6">
    <location>
        <begin position="194"/>
        <end position="214"/>
    </location>
</feature>
<evidence type="ECO:0000256" key="3">
    <source>
        <dbReference type="ARBA" id="ARBA00022692"/>
    </source>
</evidence>
<protein>
    <recommendedName>
        <fullName evidence="9">Amino acid transporter</fullName>
    </recommendedName>
</protein>
<dbReference type="AlphaFoldDB" id="A0A4S4KGV8"/>
<dbReference type="PANTHER" id="PTHR45649:SF6">
    <property type="entry name" value="GABA-SPECIFIC PERMEASE"/>
    <property type="match status" value="1"/>
</dbReference>
<feature type="transmembrane region" description="Helical" evidence="6">
    <location>
        <begin position="408"/>
        <end position="428"/>
    </location>
</feature>
<feature type="transmembrane region" description="Helical" evidence="6">
    <location>
        <begin position="168"/>
        <end position="188"/>
    </location>
</feature>
<dbReference type="EMBL" id="SGPJ01000164">
    <property type="protein sequence ID" value="THG97494.1"/>
    <property type="molecule type" value="Genomic_DNA"/>
</dbReference>
<evidence type="ECO:0000256" key="4">
    <source>
        <dbReference type="ARBA" id="ARBA00022989"/>
    </source>
</evidence>
<reference evidence="7 8" key="1">
    <citation type="submission" date="2019-02" db="EMBL/GenBank/DDBJ databases">
        <title>Genome sequencing of the rare red list fungi Phlebia centrifuga.</title>
        <authorList>
            <person name="Buettner E."/>
            <person name="Kellner H."/>
        </authorList>
    </citation>
    <scope>NUCLEOTIDE SEQUENCE [LARGE SCALE GENOMIC DNA]</scope>
    <source>
        <strain evidence="7 8">DSM 108282</strain>
    </source>
</reference>
<keyword evidence="2" id="KW-0813">Transport</keyword>
<dbReference type="Proteomes" id="UP000309038">
    <property type="component" value="Unassembled WGS sequence"/>
</dbReference>
<keyword evidence="3 6" id="KW-0812">Transmembrane</keyword>
<feature type="transmembrane region" description="Helical" evidence="6">
    <location>
        <begin position="448"/>
        <end position="468"/>
    </location>
</feature>
<proteinExistence type="predicted"/>
<sequence>MSEKQSKGSVEAVTVDASPDGSLMTLRHADDALLAQLGYKSEFKREFSRVETVAFAFSIMGVIASVTSTFSFPLVSGGHVGMVFGWFIPSIFVMTVAASMAELASSMPTSAGLYYFSAKLAPAKYSALASWITGWANITGQVTLRANDYNCIGGRSDGAITLGAGPTFGILLAILFTHGIVCSAATNILARLNLFYVIVNVGSTIAAIIALLVCSGDNRVSTRDAFTLFENNTGWSSSGWAFMLAFTAPMWTFTGYDSAAHISEETAGAARAAPLAILISVGATASLGWLLLIAASFATASVSDLLATDLPLPMGQLMLDVLGKKGMLALWSFIIVVQYVTGAAQGVDASRVVFAFARDNALPGSRWWKKMNRYTQTPVNAVWLRYPLWRGASVSYFFDYDPSISMKIASHSAAVLGLYTSYVVPILLRITSGRDKLVPGPFSLGRWYMPIGIVAVAWVAFISVLLLFPPGVNPAPGDMNYAVVLVGAVFVFATISWLVSAHKWFTGPISNVENEGRIPDPEYHNKEDQSG</sequence>
<evidence type="ECO:0000256" key="1">
    <source>
        <dbReference type="ARBA" id="ARBA00004141"/>
    </source>
</evidence>
<keyword evidence="5 6" id="KW-0472">Membrane</keyword>